<reference evidence="6 7" key="1">
    <citation type="submission" date="2012-11" db="EMBL/GenBank/DDBJ databases">
        <title>Whole genome sequence of Acidisphaera rubrifaciens HS-AP3.</title>
        <authorList>
            <person name="Azuma Y."/>
            <person name="Higashiura N."/>
            <person name="Hirakawa H."/>
            <person name="Matsushita K."/>
        </authorList>
    </citation>
    <scope>NUCLEOTIDE SEQUENCE [LARGE SCALE GENOMIC DNA]</scope>
    <source>
        <strain evidence="6 7">HS-AP3</strain>
    </source>
</reference>
<evidence type="ECO:0000313" key="7">
    <source>
        <dbReference type="Proteomes" id="UP000032680"/>
    </source>
</evidence>
<dbReference type="InterPro" id="IPR036259">
    <property type="entry name" value="MFS_trans_sf"/>
</dbReference>
<dbReference type="Gene3D" id="1.20.1250.20">
    <property type="entry name" value="MFS general substrate transporter like domains"/>
    <property type="match status" value="2"/>
</dbReference>
<feature type="transmembrane region" description="Helical" evidence="4">
    <location>
        <begin position="16"/>
        <end position="37"/>
    </location>
</feature>
<evidence type="ECO:0000259" key="5">
    <source>
        <dbReference type="PROSITE" id="PS50850"/>
    </source>
</evidence>
<evidence type="ECO:0000256" key="4">
    <source>
        <dbReference type="SAM" id="Phobius"/>
    </source>
</evidence>
<feature type="transmembrane region" description="Helical" evidence="4">
    <location>
        <begin position="275"/>
        <end position="296"/>
    </location>
</feature>
<name>A0A0D6P300_9PROT</name>
<dbReference type="InterPro" id="IPR011701">
    <property type="entry name" value="MFS"/>
</dbReference>
<dbReference type="PANTHER" id="PTHR11360">
    <property type="entry name" value="MONOCARBOXYLATE TRANSPORTER"/>
    <property type="match status" value="1"/>
</dbReference>
<dbReference type="CDD" id="cd17355">
    <property type="entry name" value="MFS_YcxA_like"/>
    <property type="match status" value="1"/>
</dbReference>
<feature type="transmembrane region" description="Helical" evidence="4">
    <location>
        <begin position="392"/>
        <end position="411"/>
    </location>
</feature>
<keyword evidence="7" id="KW-1185">Reference proteome</keyword>
<keyword evidence="3 4" id="KW-0472">Membrane</keyword>
<feature type="transmembrane region" description="Helical" evidence="4">
    <location>
        <begin position="238"/>
        <end position="263"/>
    </location>
</feature>
<keyword evidence="1 4" id="KW-0812">Transmembrane</keyword>
<proteinExistence type="predicted"/>
<dbReference type="SUPFAM" id="SSF103473">
    <property type="entry name" value="MFS general substrate transporter"/>
    <property type="match status" value="1"/>
</dbReference>
<feature type="transmembrane region" description="Helical" evidence="4">
    <location>
        <begin position="146"/>
        <end position="167"/>
    </location>
</feature>
<feature type="transmembrane region" description="Helical" evidence="4">
    <location>
        <begin position="111"/>
        <end position="134"/>
    </location>
</feature>
<feature type="transmembrane region" description="Helical" evidence="4">
    <location>
        <begin position="303"/>
        <end position="321"/>
    </location>
</feature>
<evidence type="ECO:0000256" key="2">
    <source>
        <dbReference type="ARBA" id="ARBA00022989"/>
    </source>
</evidence>
<feature type="transmembrane region" description="Helical" evidence="4">
    <location>
        <begin position="49"/>
        <end position="75"/>
    </location>
</feature>
<dbReference type="Pfam" id="PF07690">
    <property type="entry name" value="MFS_1"/>
    <property type="match status" value="1"/>
</dbReference>
<sequence>MTPARLARLTTGRFHYAWVVLGIMFAVMLAAAAVRATPSVLIVPLEHQFGWSAATISAAISLNIVLFGLIGPFAAALMQTLGLKPTILLALSVLAAAVLASAFITTQWQLFLTWGLLVGIGSGAMAGGLAATVANQWFETRRGLAVGLLMASNASGQLVFLPVLAALAQAGHWRAVSFVVAGVVALIIPVVLIALPTDAARIGLLPYGARAARPAQASGNPLAVALGALAMSVRSSDFWLLFGSFAVCGFSTNGLIGTHLISFCVDHGIPETEGAALLASMGVFDLIGTTASGWLTDRYNARYLLFWYYGLRGLSLVVLPFTGFDPVSLGVFAAFYGLDWIATVPPTVALATEVFGRRSAPVVFAWILAGHQVGAAIAAFGAGEVRTLSGSYLPAFVASGIACLLASGLVLRVNRPVAVVAG</sequence>
<gene>
    <name evidence="6" type="ORF">Asru_0054_03</name>
</gene>
<feature type="transmembrane region" description="Helical" evidence="4">
    <location>
        <begin position="87"/>
        <end position="105"/>
    </location>
</feature>
<comment type="caution">
    <text evidence="6">The sequence shown here is derived from an EMBL/GenBank/DDBJ whole genome shotgun (WGS) entry which is preliminary data.</text>
</comment>
<dbReference type="PROSITE" id="PS50850">
    <property type="entry name" value="MFS"/>
    <property type="match status" value="1"/>
</dbReference>
<evidence type="ECO:0000313" key="6">
    <source>
        <dbReference type="EMBL" id="GAN76115.1"/>
    </source>
</evidence>
<dbReference type="GO" id="GO:0022857">
    <property type="term" value="F:transmembrane transporter activity"/>
    <property type="evidence" value="ECO:0007669"/>
    <property type="project" value="InterPro"/>
</dbReference>
<evidence type="ECO:0000256" key="1">
    <source>
        <dbReference type="ARBA" id="ARBA00022692"/>
    </source>
</evidence>
<feature type="transmembrane region" description="Helical" evidence="4">
    <location>
        <begin position="362"/>
        <end position="380"/>
    </location>
</feature>
<accession>A0A0D6P300</accession>
<feature type="transmembrane region" description="Helical" evidence="4">
    <location>
        <begin position="327"/>
        <end position="350"/>
    </location>
</feature>
<dbReference type="InterPro" id="IPR050327">
    <property type="entry name" value="Proton-linked_MCT"/>
</dbReference>
<dbReference type="Proteomes" id="UP000032680">
    <property type="component" value="Unassembled WGS sequence"/>
</dbReference>
<organism evidence="6 7">
    <name type="scientific">Acidisphaera rubrifaciens HS-AP3</name>
    <dbReference type="NCBI Taxonomy" id="1231350"/>
    <lineage>
        <taxon>Bacteria</taxon>
        <taxon>Pseudomonadati</taxon>
        <taxon>Pseudomonadota</taxon>
        <taxon>Alphaproteobacteria</taxon>
        <taxon>Acetobacterales</taxon>
        <taxon>Acetobacteraceae</taxon>
        <taxon>Acidisphaera</taxon>
    </lineage>
</organism>
<evidence type="ECO:0000256" key="3">
    <source>
        <dbReference type="ARBA" id="ARBA00023136"/>
    </source>
</evidence>
<dbReference type="RefSeq" id="WP_048859895.1">
    <property type="nucleotide sequence ID" value="NZ_BANB01000054.1"/>
</dbReference>
<protein>
    <submittedName>
        <fullName evidence="6">Major facilitator superfamily transporter</fullName>
    </submittedName>
</protein>
<dbReference type="PANTHER" id="PTHR11360:SF290">
    <property type="entry name" value="MONOCARBOXYLATE MFS PERMEASE"/>
    <property type="match status" value="1"/>
</dbReference>
<dbReference type="AlphaFoldDB" id="A0A0D6P300"/>
<dbReference type="EMBL" id="BANB01000054">
    <property type="protein sequence ID" value="GAN76115.1"/>
    <property type="molecule type" value="Genomic_DNA"/>
</dbReference>
<dbReference type="OrthoDB" id="146345at2"/>
<feature type="transmembrane region" description="Helical" evidence="4">
    <location>
        <begin position="173"/>
        <end position="195"/>
    </location>
</feature>
<keyword evidence="2 4" id="KW-1133">Transmembrane helix</keyword>
<dbReference type="InterPro" id="IPR020846">
    <property type="entry name" value="MFS_dom"/>
</dbReference>
<feature type="domain" description="Major facilitator superfamily (MFS) profile" evidence="5">
    <location>
        <begin position="19"/>
        <end position="418"/>
    </location>
</feature>